<dbReference type="Proteomes" id="UP000076276">
    <property type="component" value="Unassembled WGS sequence"/>
</dbReference>
<comment type="caution">
    <text evidence="1">The sequence shown here is derived from an EMBL/GenBank/DDBJ whole genome shotgun (WGS) entry which is preliminary data.</text>
</comment>
<dbReference type="STRING" id="1806892.AZH43_08955"/>
<name>A0A151Y3K2_9GAMM</name>
<keyword evidence="2" id="KW-1185">Reference proteome</keyword>
<dbReference type="RefSeq" id="WP_067667509.1">
    <property type="nucleotide sequence ID" value="NZ_CBCSIK010000001.1"/>
</dbReference>
<dbReference type="EMBL" id="LUAW01000014">
    <property type="protein sequence ID" value="KYQ72615.1"/>
    <property type="molecule type" value="Genomic_DNA"/>
</dbReference>
<evidence type="ECO:0000313" key="1">
    <source>
        <dbReference type="EMBL" id="KYQ72615.1"/>
    </source>
</evidence>
<accession>A0A151Y3K2</accession>
<proteinExistence type="predicted"/>
<dbReference type="OrthoDB" id="6695868at2"/>
<reference evidence="1 2" key="1">
    <citation type="submission" date="2016-03" db="EMBL/GenBank/DDBJ databases">
        <title>Acinetobacter genomospecies 28 strain ANC 4149.</title>
        <authorList>
            <person name="Radolfova-Krizova L."/>
            <person name="Nemec A."/>
        </authorList>
    </citation>
    <scope>NUCLEOTIDE SEQUENCE [LARGE SCALE GENOMIC DNA]</scope>
    <source>
        <strain evidence="1 2">ANC 4149</strain>
    </source>
</reference>
<organism evidence="1 2">
    <name type="scientific">Acinetobacter pragensis</name>
    <dbReference type="NCBI Taxonomy" id="1806892"/>
    <lineage>
        <taxon>Bacteria</taxon>
        <taxon>Pseudomonadati</taxon>
        <taxon>Pseudomonadota</taxon>
        <taxon>Gammaproteobacteria</taxon>
        <taxon>Moraxellales</taxon>
        <taxon>Moraxellaceae</taxon>
        <taxon>Acinetobacter</taxon>
    </lineage>
</organism>
<gene>
    <name evidence="1" type="ORF">AZH43_08955</name>
</gene>
<protein>
    <submittedName>
        <fullName evidence="1">Uncharacterized protein</fullName>
    </submittedName>
</protein>
<dbReference type="AlphaFoldDB" id="A0A151Y3K2"/>
<evidence type="ECO:0000313" key="2">
    <source>
        <dbReference type="Proteomes" id="UP000076276"/>
    </source>
</evidence>
<sequence>MAQRKKHTGFYPWVDIKDHEKGFKLNFSPVTYFEAGRTAEGYKQAEFVELKYPEMALEYDYPKQFYLSAEGLILIKTPQGKYEVIAKTDNV</sequence>